<dbReference type="Proteomes" id="UP000216624">
    <property type="component" value="Unassembled WGS sequence"/>
</dbReference>
<dbReference type="HOGENOM" id="CLU_2374750_0_0_1"/>
<accession>A0A261B9U3</accession>
<evidence type="ECO:0000313" key="2">
    <source>
        <dbReference type="Proteomes" id="UP000216624"/>
    </source>
</evidence>
<dbReference type="KEGG" id="crq:GCK72_025051"/>
<sequence length="95" mass="10711">MSVDITNHNITMKMELLKIAEVQKNIGMANHPTPTQQIGTPLETKHGKKIPTVKGKEKEKIAKQAKKGDHQKKMQTLFKSMNDKMDKASQNISKN</sequence>
<dbReference type="EMBL" id="NMWX01000001">
    <property type="protein sequence ID" value="OZG07081.1"/>
    <property type="molecule type" value="Genomic_DNA"/>
</dbReference>
<dbReference type="CTD" id="9798904"/>
<reference evidence="1" key="1">
    <citation type="submission" date="2017-08" db="EMBL/GenBank/DDBJ databases">
        <authorList>
            <person name="de Groot N.N."/>
        </authorList>
    </citation>
    <scope>NUCLEOTIDE SEQUENCE [LARGE SCALE GENOMIC DNA]</scope>
    <source>
        <strain evidence="1">PX439</strain>
    </source>
</reference>
<comment type="caution">
    <text evidence="1">The sequence shown here is derived from an EMBL/GenBank/DDBJ whole genome shotgun (WGS) entry which is preliminary data.</text>
</comment>
<gene>
    <name evidence="1" type="ORF">FL82_01936</name>
</gene>
<name>A0A261B9U3_CAERE</name>
<evidence type="ECO:0000313" key="1">
    <source>
        <dbReference type="EMBL" id="OZG07081.1"/>
    </source>
</evidence>
<keyword evidence="2" id="KW-1185">Reference proteome</keyword>
<organism evidence="1 2">
    <name type="scientific">Caenorhabditis remanei</name>
    <name type="common">Caenorhabditis vulgaris</name>
    <dbReference type="NCBI Taxonomy" id="31234"/>
    <lineage>
        <taxon>Eukaryota</taxon>
        <taxon>Metazoa</taxon>
        <taxon>Ecdysozoa</taxon>
        <taxon>Nematoda</taxon>
        <taxon>Chromadorea</taxon>
        <taxon>Rhabditida</taxon>
        <taxon>Rhabditina</taxon>
        <taxon>Rhabditomorpha</taxon>
        <taxon>Rhabditoidea</taxon>
        <taxon>Rhabditidae</taxon>
        <taxon>Peloderinae</taxon>
        <taxon>Caenorhabditis</taxon>
    </lineage>
</organism>
<protein>
    <submittedName>
        <fullName evidence="1">Uncharacterized protein</fullName>
    </submittedName>
</protein>
<proteinExistence type="predicted"/>
<feature type="non-terminal residue" evidence="1">
    <location>
        <position position="1"/>
    </location>
</feature>